<comment type="caution">
    <text evidence="1">The sequence shown here is derived from an EMBL/GenBank/DDBJ whole genome shotgun (WGS) entry which is preliminary data.</text>
</comment>
<organism evidence="1 2">
    <name type="scientific">Naganishia onofrii</name>
    <dbReference type="NCBI Taxonomy" id="1851511"/>
    <lineage>
        <taxon>Eukaryota</taxon>
        <taxon>Fungi</taxon>
        <taxon>Dikarya</taxon>
        <taxon>Basidiomycota</taxon>
        <taxon>Agaricomycotina</taxon>
        <taxon>Tremellomycetes</taxon>
        <taxon>Filobasidiales</taxon>
        <taxon>Filobasidiaceae</taxon>
        <taxon>Naganishia</taxon>
    </lineage>
</organism>
<evidence type="ECO:0000313" key="2">
    <source>
        <dbReference type="Proteomes" id="UP001234202"/>
    </source>
</evidence>
<dbReference type="Proteomes" id="UP001234202">
    <property type="component" value="Unassembled WGS sequence"/>
</dbReference>
<sequence>MSTTTEQKVDLGNYEVLTEFSLDYAPVTVTKYRSKKTGFQVVVGNHKAPITNAYFIVATEIFDDSGRPHTLEHLVFLGSKSYPYKGVLDSLANRAGGDGTNAWTADDHTAYTISTAGSEGFLNMLPIYLEHILYPTITKEGFTTEVYHINGKGEEAGVVMSEMQGVEQQSTRVMMRQLQLELYPPESAYRSETGGMLDALRKLTVEEIRQFHSDAYKPWNVCLHVDGSIPIDHLMRILNDTVDPMILANTQIEENKIFPASWKRPFLETPSAVGPVIEQDVRKVVDFMDKDETVGEVVIAWKGTKSGDHLNEMALDVLTTYLTDSEVAPLNKRFVETATPACTSIAFYSEDRASRSEVTCLVSGVSNVAPEKASSGESQLERMDVEIKDALKEIAASGVDMERMKAVIERDRRKLLSSAETSVTDVLTDAIVADFLYGNKDAKDLNRTFDDLKWYDTLLSWRSEQWSDLITRLLVSNPSIVVIGKPSAALADKITKEQADLLEATKARLGPEGLEAKAAELAQAQKDNDREIPDKMITEFPISDAAKIDWIPVESGINAVDGQTTKSGKVQAHLDQDGDKLPYFVHYSHVQSNFINIRAIIDTTKLSPDLMPYVKIYEASLFALAVQRPDGLLNHEEVVKQLTDLTVSYDAGLGIRGDFPELMQIVLKVEKHQYANAIAWLRDLLSNSVFDKERIAIVVAKLVQDLPRRKRSGNAIASTTASSMGFDQSKSTSTATGLFNNLTFLPSVAEEMKSNPESVIAKLQKLRKTLLDPRGIRLGVVGNVLDMPEPRTAWAKNFLSLPEVELAPLLDSRATLSKLGREPAKEAVLVSMPSIEGSFGVAYGKGPHGWDSEEVAACKLAAGVLNALESYFWKHIRGAGLAYGASVDVDEEFGLVTFSIYRSPDAFKAFEAAGKVLQGLADGSTELDANIVDAAKSTMSYTYARREGNVGAAASTVLLNEVFKNIPADSGARTLASLKNITVDQVRAAMVKYFVPLFNAQTSFLAIASATGLTEKIQSELKDFGYHVEVRELPSLGDAESHDDEDGSSGSEHGSEDDGSEDERMSAAGAS</sequence>
<dbReference type="EMBL" id="JASBWV010000006">
    <property type="protein sequence ID" value="KAJ9126063.1"/>
    <property type="molecule type" value="Genomic_DNA"/>
</dbReference>
<protein>
    <submittedName>
        <fullName evidence="1">Uncharacterized protein</fullName>
    </submittedName>
</protein>
<gene>
    <name evidence="1" type="ORF">QFC24_002335</name>
</gene>
<accession>A0ACC2XR27</accession>
<name>A0ACC2XR27_9TREE</name>
<proteinExistence type="predicted"/>
<evidence type="ECO:0000313" key="1">
    <source>
        <dbReference type="EMBL" id="KAJ9126063.1"/>
    </source>
</evidence>
<reference evidence="1" key="1">
    <citation type="submission" date="2023-04" db="EMBL/GenBank/DDBJ databases">
        <title>Draft Genome sequencing of Naganishia species isolated from polar environments using Oxford Nanopore Technology.</title>
        <authorList>
            <person name="Leo P."/>
            <person name="Venkateswaran K."/>
        </authorList>
    </citation>
    <scope>NUCLEOTIDE SEQUENCE</scope>
    <source>
        <strain evidence="1">DBVPG 5303</strain>
    </source>
</reference>
<keyword evidence="2" id="KW-1185">Reference proteome</keyword>